<feature type="transmembrane region" description="Helical" evidence="1">
    <location>
        <begin position="16"/>
        <end position="37"/>
    </location>
</feature>
<accession>D4M180</accession>
<dbReference type="PATRIC" id="fig|657313.3.peg.1554"/>
<dbReference type="EMBL" id="FP929055">
    <property type="protein sequence ID" value="CBL24992.1"/>
    <property type="molecule type" value="Genomic_DNA"/>
</dbReference>
<reference evidence="2 3" key="1">
    <citation type="submission" date="2010-03" db="EMBL/GenBank/DDBJ databases">
        <title>The genome sequence of Ruminococcus torques L2-14.</title>
        <authorList>
            <consortium name="metaHIT consortium -- http://www.metahit.eu/"/>
            <person name="Pajon A."/>
            <person name="Turner K."/>
            <person name="Parkhill J."/>
            <person name="Duncan S."/>
            <person name="Flint H."/>
        </authorList>
    </citation>
    <scope>NUCLEOTIDE SEQUENCE [LARGE SCALE GENOMIC DNA]</scope>
    <source>
        <strain evidence="2 3">L2-14</strain>
    </source>
</reference>
<dbReference type="KEGG" id="rto:RTO_02040"/>
<dbReference type="HOGENOM" id="CLU_2653460_0_0_9"/>
<dbReference type="RefSeq" id="WP_004614814.1">
    <property type="nucleotide sequence ID" value="NC_021015.1"/>
</dbReference>
<evidence type="ECO:0000313" key="3">
    <source>
        <dbReference type="Proteomes" id="UP000008956"/>
    </source>
</evidence>
<proteinExistence type="predicted"/>
<protein>
    <recommendedName>
        <fullName evidence="4">TrbC/VIRB2 family</fullName>
    </recommendedName>
</protein>
<organism evidence="2 3">
    <name type="scientific">[Ruminococcus] torques L2-14</name>
    <dbReference type="NCBI Taxonomy" id="657313"/>
    <lineage>
        <taxon>Bacteria</taxon>
        <taxon>Bacillati</taxon>
        <taxon>Bacillota</taxon>
        <taxon>Clostridia</taxon>
        <taxon>Lachnospirales</taxon>
        <taxon>Lachnospiraceae</taxon>
        <taxon>Mediterraneibacter</taxon>
    </lineage>
</organism>
<evidence type="ECO:0008006" key="4">
    <source>
        <dbReference type="Google" id="ProtNLM"/>
    </source>
</evidence>
<name>D4M180_9FIRM</name>
<evidence type="ECO:0000313" key="2">
    <source>
        <dbReference type="EMBL" id="CBL24992.1"/>
    </source>
</evidence>
<keyword evidence="1" id="KW-0472">Membrane</keyword>
<keyword evidence="1" id="KW-0812">Transmembrane</keyword>
<dbReference type="Proteomes" id="UP000008956">
    <property type="component" value="Chromosome"/>
</dbReference>
<feature type="transmembrane region" description="Helical" evidence="1">
    <location>
        <begin position="49"/>
        <end position="67"/>
    </location>
</feature>
<gene>
    <name evidence="2" type="ORF">RTO_02040</name>
</gene>
<dbReference type="AlphaFoldDB" id="D4M180"/>
<evidence type="ECO:0000256" key="1">
    <source>
        <dbReference type="SAM" id="Phobius"/>
    </source>
</evidence>
<keyword evidence="1" id="KW-1133">Transmembrane helix</keyword>
<reference evidence="2 3" key="2">
    <citation type="submission" date="2010-03" db="EMBL/GenBank/DDBJ databases">
        <authorList>
            <person name="Pajon A."/>
        </authorList>
    </citation>
    <scope>NUCLEOTIDE SEQUENCE [LARGE SCALE GENOMIC DNA]</scope>
    <source>
        <strain evidence="2 3">L2-14</strain>
    </source>
</reference>
<sequence length="76" mass="8280">MQQLKTMIEGFVNKNVIPLGVTAIFVVIVIMGFAFLAPGHKAKEWAKEHVLWLIIGAALIYTGSSWATDIAASFGF</sequence>